<sequence length="95" mass="11579">MAHSNTIKYERRDMMGMDEEYGQFVILDDSDYVYDTMELKHIKMPQLQTINEYDYMPIEPDVINYTYHDDFPNRMDDTILIAMVRYLVNIWSFFN</sequence>
<organism evidence="1">
    <name type="scientific">viral metagenome</name>
    <dbReference type="NCBI Taxonomy" id="1070528"/>
    <lineage>
        <taxon>unclassified sequences</taxon>
        <taxon>metagenomes</taxon>
        <taxon>organismal metagenomes</taxon>
    </lineage>
</organism>
<evidence type="ECO:0000313" key="1">
    <source>
        <dbReference type="EMBL" id="QHU34223.1"/>
    </source>
</evidence>
<protein>
    <submittedName>
        <fullName evidence="1">Uncharacterized protein</fullName>
    </submittedName>
</protein>
<reference evidence="1" key="1">
    <citation type="journal article" date="2020" name="Nature">
        <title>Giant virus diversity and host interactions through global metagenomics.</title>
        <authorList>
            <person name="Schulz F."/>
            <person name="Roux S."/>
            <person name="Paez-Espino D."/>
            <person name="Jungbluth S."/>
            <person name="Walsh D.A."/>
            <person name="Denef V.J."/>
            <person name="McMahon K.D."/>
            <person name="Konstantinidis K.T."/>
            <person name="Eloe-Fadrosh E.A."/>
            <person name="Kyrpides N.C."/>
            <person name="Woyke T."/>
        </authorList>
    </citation>
    <scope>NUCLEOTIDE SEQUENCE</scope>
    <source>
        <strain evidence="1">GVMAG-S-1016713-123</strain>
    </source>
</reference>
<proteinExistence type="predicted"/>
<dbReference type="EMBL" id="MN740568">
    <property type="protein sequence ID" value="QHU34223.1"/>
    <property type="molecule type" value="Genomic_DNA"/>
</dbReference>
<dbReference type="AlphaFoldDB" id="A0A6C0LUX5"/>
<accession>A0A6C0LUX5</accession>
<name>A0A6C0LUX5_9ZZZZ</name>